<proteinExistence type="predicted"/>
<feature type="region of interest" description="Disordered" evidence="1">
    <location>
        <begin position="1"/>
        <end position="71"/>
    </location>
</feature>
<name>A0AAE0IK13_9PEZI</name>
<organism evidence="2 3">
    <name type="scientific">Apodospora peruviana</name>
    <dbReference type="NCBI Taxonomy" id="516989"/>
    <lineage>
        <taxon>Eukaryota</taxon>
        <taxon>Fungi</taxon>
        <taxon>Dikarya</taxon>
        <taxon>Ascomycota</taxon>
        <taxon>Pezizomycotina</taxon>
        <taxon>Sordariomycetes</taxon>
        <taxon>Sordariomycetidae</taxon>
        <taxon>Sordariales</taxon>
        <taxon>Lasiosphaeriaceae</taxon>
        <taxon>Apodospora</taxon>
    </lineage>
</organism>
<sequence>MDRRAPVDDAFVREDRLESDEVVSAQDEPQKHDLPADVKAPIPVSPFIRGHDLETGTQVPTPDSLPFSTSSSPFKGHYLGSYIRVPTPEPLPAPRHSLSKDRRTPSPAMKGATHHLESDIHMPTPERIPVHGHRLSNDRRTPSPAPRGARHDLGSDIRVKTPELLAAHGHMLSNDRRTPSPAPRGTIHDLGSDIRVPTPELLAAHRLSKQWRNREPRLLRTPSPRFERHDLNSPAAANPARQHSILLDKRVAQPADNTREHSINDDNLVSERVHQLLERFLEQDRRSVGRSSSGRSVGLMEAYWKRRLPLETVIVIEEFL</sequence>
<feature type="region of interest" description="Disordered" evidence="1">
    <location>
        <begin position="170"/>
        <end position="193"/>
    </location>
</feature>
<feature type="compositionally biased region" description="Polar residues" evidence="1">
    <location>
        <begin position="55"/>
        <end position="71"/>
    </location>
</feature>
<keyword evidence="3" id="KW-1185">Reference proteome</keyword>
<accession>A0AAE0IK13</accession>
<protein>
    <submittedName>
        <fullName evidence="2">Uncharacterized protein</fullName>
    </submittedName>
</protein>
<reference evidence="2" key="2">
    <citation type="submission" date="2023-06" db="EMBL/GenBank/DDBJ databases">
        <authorList>
            <consortium name="Lawrence Berkeley National Laboratory"/>
            <person name="Haridas S."/>
            <person name="Hensen N."/>
            <person name="Bonometti L."/>
            <person name="Westerberg I."/>
            <person name="Brannstrom I.O."/>
            <person name="Guillou S."/>
            <person name="Cros-Aarteil S."/>
            <person name="Calhoun S."/>
            <person name="Kuo A."/>
            <person name="Mondo S."/>
            <person name="Pangilinan J."/>
            <person name="Riley R."/>
            <person name="Labutti K."/>
            <person name="Andreopoulos B."/>
            <person name="Lipzen A."/>
            <person name="Chen C."/>
            <person name="Yanf M."/>
            <person name="Daum C."/>
            <person name="Ng V."/>
            <person name="Clum A."/>
            <person name="Steindorff A."/>
            <person name="Ohm R."/>
            <person name="Martin F."/>
            <person name="Silar P."/>
            <person name="Natvig D."/>
            <person name="Lalanne C."/>
            <person name="Gautier V."/>
            <person name="Ament-Velasquez S.L."/>
            <person name="Kruys A."/>
            <person name="Hutchinson M.I."/>
            <person name="Powell A.J."/>
            <person name="Barry K."/>
            <person name="Miller A.N."/>
            <person name="Grigoriev I.V."/>
            <person name="Debuchy R."/>
            <person name="Gladieux P."/>
            <person name="Thoren M.H."/>
            <person name="Johannesson H."/>
        </authorList>
    </citation>
    <scope>NUCLEOTIDE SEQUENCE</scope>
    <source>
        <strain evidence="2">CBS 118394</strain>
    </source>
</reference>
<gene>
    <name evidence="2" type="ORF">B0H66DRAFT_551292</name>
</gene>
<dbReference type="EMBL" id="JAUEDM010000002">
    <property type="protein sequence ID" value="KAK3326576.1"/>
    <property type="molecule type" value="Genomic_DNA"/>
</dbReference>
<dbReference type="AlphaFoldDB" id="A0AAE0IK13"/>
<feature type="compositionally biased region" description="Basic and acidic residues" evidence="1">
    <location>
        <begin position="1"/>
        <end position="16"/>
    </location>
</feature>
<evidence type="ECO:0000256" key="1">
    <source>
        <dbReference type="SAM" id="MobiDB-lite"/>
    </source>
</evidence>
<evidence type="ECO:0000313" key="2">
    <source>
        <dbReference type="EMBL" id="KAK3326576.1"/>
    </source>
</evidence>
<comment type="caution">
    <text evidence="2">The sequence shown here is derived from an EMBL/GenBank/DDBJ whole genome shotgun (WGS) entry which is preliminary data.</text>
</comment>
<evidence type="ECO:0000313" key="3">
    <source>
        <dbReference type="Proteomes" id="UP001283341"/>
    </source>
</evidence>
<dbReference type="Proteomes" id="UP001283341">
    <property type="component" value="Unassembled WGS sequence"/>
</dbReference>
<reference evidence="2" key="1">
    <citation type="journal article" date="2023" name="Mol. Phylogenet. Evol.">
        <title>Genome-scale phylogeny and comparative genomics of the fungal order Sordariales.</title>
        <authorList>
            <person name="Hensen N."/>
            <person name="Bonometti L."/>
            <person name="Westerberg I."/>
            <person name="Brannstrom I.O."/>
            <person name="Guillou S."/>
            <person name="Cros-Aarteil S."/>
            <person name="Calhoun S."/>
            <person name="Haridas S."/>
            <person name="Kuo A."/>
            <person name="Mondo S."/>
            <person name="Pangilinan J."/>
            <person name="Riley R."/>
            <person name="LaButti K."/>
            <person name="Andreopoulos B."/>
            <person name="Lipzen A."/>
            <person name="Chen C."/>
            <person name="Yan M."/>
            <person name="Daum C."/>
            <person name="Ng V."/>
            <person name="Clum A."/>
            <person name="Steindorff A."/>
            <person name="Ohm R.A."/>
            <person name="Martin F."/>
            <person name="Silar P."/>
            <person name="Natvig D.O."/>
            <person name="Lalanne C."/>
            <person name="Gautier V."/>
            <person name="Ament-Velasquez S.L."/>
            <person name="Kruys A."/>
            <person name="Hutchinson M.I."/>
            <person name="Powell A.J."/>
            <person name="Barry K."/>
            <person name="Miller A.N."/>
            <person name="Grigoriev I.V."/>
            <person name="Debuchy R."/>
            <person name="Gladieux P."/>
            <person name="Hiltunen Thoren M."/>
            <person name="Johannesson H."/>
        </authorList>
    </citation>
    <scope>NUCLEOTIDE SEQUENCE</scope>
    <source>
        <strain evidence="2">CBS 118394</strain>
    </source>
</reference>
<feature type="region of interest" description="Disordered" evidence="1">
    <location>
        <begin position="87"/>
        <end position="157"/>
    </location>
</feature>
<feature type="region of interest" description="Disordered" evidence="1">
    <location>
        <begin position="224"/>
        <end position="243"/>
    </location>
</feature>